<comment type="similarity">
    <text evidence="1">Belongs to the short-chain dehydrogenases/reductases (SDR) family.</text>
</comment>
<keyword evidence="5" id="KW-1185">Reference proteome</keyword>
<protein>
    <submittedName>
        <fullName evidence="4">Uncharacterized protein</fullName>
    </submittedName>
</protein>
<evidence type="ECO:0000256" key="1">
    <source>
        <dbReference type="ARBA" id="ARBA00006484"/>
    </source>
</evidence>
<evidence type="ECO:0000256" key="3">
    <source>
        <dbReference type="SAM" id="SignalP"/>
    </source>
</evidence>
<dbReference type="OrthoDB" id="191139at2759"/>
<dbReference type="Gene3D" id="3.40.50.720">
    <property type="entry name" value="NAD(P)-binding Rossmann-like Domain"/>
    <property type="match status" value="1"/>
</dbReference>
<evidence type="ECO:0000313" key="4">
    <source>
        <dbReference type="EMBL" id="QKX53811.1"/>
    </source>
</evidence>
<dbReference type="GO" id="GO:0016491">
    <property type="term" value="F:oxidoreductase activity"/>
    <property type="evidence" value="ECO:0007669"/>
    <property type="project" value="UniProtKB-KW"/>
</dbReference>
<proteinExistence type="inferred from homology"/>
<dbReference type="AlphaFoldDB" id="A0A7H8QJT5"/>
<dbReference type="KEGG" id="trg:TRUGW13939_00891"/>
<dbReference type="RefSeq" id="XP_035339990.1">
    <property type="nucleotide sequence ID" value="XM_035484097.1"/>
</dbReference>
<dbReference type="EMBL" id="CP055898">
    <property type="protein sequence ID" value="QKX53811.1"/>
    <property type="molecule type" value="Genomic_DNA"/>
</dbReference>
<dbReference type="InterPro" id="IPR036291">
    <property type="entry name" value="NAD(P)-bd_dom_sf"/>
</dbReference>
<evidence type="ECO:0000256" key="2">
    <source>
        <dbReference type="ARBA" id="ARBA00023002"/>
    </source>
</evidence>
<evidence type="ECO:0000313" key="5">
    <source>
        <dbReference type="Proteomes" id="UP000509510"/>
    </source>
</evidence>
<dbReference type="PANTHER" id="PTHR43157:SF31">
    <property type="entry name" value="PHOSPHATIDYLINOSITOL-GLYCAN BIOSYNTHESIS CLASS F PROTEIN"/>
    <property type="match status" value="1"/>
</dbReference>
<keyword evidence="3" id="KW-0732">Signal</keyword>
<organism evidence="4 5">
    <name type="scientific">Talaromyces rugulosus</name>
    <name type="common">Penicillium rugulosum</name>
    <dbReference type="NCBI Taxonomy" id="121627"/>
    <lineage>
        <taxon>Eukaryota</taxon>
        <taxon>Fungi</taxon>
        <taxon>Dikarya</taxon>
        <taxon>Ascomycota</taxon>
        <taxon>Pezizomycotina</taxon>
        <taxon>Eurotiomycetes</taxon>
        <taxon>Eurotiomycetidae</taxon>
        <taxon>Eurotiales</taxon>
        <taxon>Trichocomaceae</taxon>
        <taxon>Talaromyces</taxon>
        <taxon>Talaromyces sect. Islandici</taxon>
    </lineage>
</organism>
<dbReference type="Proteomes" id="UP000509510">
    <property type="component" value="Chromosome I"/>
</dbReference>
<sequence length="169" mass="19302">MQLAVNHLSHFLLTNLLMPKILAAEHPRVVNLSSYGHRMSAFRFDDPLWSGGATYDRLYAYAQRKLPTYSFHVATKLARHIDSEGWKTRLKYFSKHSITRPERKFPEQGAGAPLRALLDPSLVTEAGVYLTDTELTTNAEVIKPYATVPEDAERLWRFSEEVVGQSFTY</sequence>
<reference evidence="5" key="1">
    <citation type="submission" date="2020-06" db="EMBL/GenBank/DDBJ databases">
        <title>A chromosome-scale genome assembly of Talaromyces rugulosus W13939.</title>
        <authorList>
            <person name="Wang B."/>
            <person name="Guo L."/>
            <person name="Ye K."/>
            <person name="Wang L."/>
        </authorList>
    </citation>
    <scope>NUCLEOTIDE SEQUENCE [LARGE SCALE GENOMIC DNA]</scope>
    <source>
        <strain evidence="5">W13939</strain>
    </source>
</reference>
<dbReference type="GeneID" id="55988404"/>
<dbReference type="PANTHER" id="PTHR43157">
    <property type="entry name" value="PHOSPHATIDYLINOSITOL-GLYCAN BIOSYNTHESIS CLASS F PROTEIN-RELATED"/>
    <property type="match status" value="1"/>
</dbReference>
<feature type="chain" id="PRO_5028839362" evidence="3">
    <location>
        <begin position="24"/>
        <end position="169"/>
    </location>
</feature>
<name>A0A7H8QJT5_TALRU</name>
<feature type="signal peptide" evidence="3">
    <location>
        <begin position="1"/>
        <end position="23"/>
    </location>
</feature>
<keyword evidence="2" id="KW-0560">Oxidoreductase</keyword>
<gene>
    <name evidence="4" type="ORF">TRUGW13939_00891</name>
</gene>
<dbReference type="SUPFAM" id="SSF51735">
    <property type="entry name" value="NAD(P)-binding Rossmann-fold domains"/>
    <property type="match status" value="1"/>
</dbReference>
<accession>A0A7H8QJT5</accession>